<gene>
    <name evidence="1" type="ORF">SHI21_15990</name>
</gene>
<organism evidence="1 2">
    <name type="scientific">Bacteriovorax antarcticus</name>
    <dbReference type="NCBI Taxonomy" id="3088717"/>
    <lineage>
        <taxon>Bacteria</taxon>
        <taxon>Pseudomonadati</taxon>
        <taxon>Bdellovibrionota</taxon>
        <taxon>Bacteriovoracia</taxon>
        <taxon>Bacteriovoracales</taxon>
        <taxon>Bacteriovoracaceae</taxon>
        <taxon>Bacteriovorax</taxon>
    </lineage>
</organism>
<evidence type="ECO:0000313" key="1">
    <source>
        <dbReference type="EMBL" id="MEA9357732.1"/>
    </source>
</evidence>
<comment type="caution">
    <text evidence="1">The sequence shown here is derived from an EMBL/GenBank/DDBJ whole genome shotgun (WGS) entry which is preliminary data.</text>
</comment>
<proteinExistence type="predicted"/>
<dbReference type="EMBL" id="JAYGJQ010000002">
    <property type="protein sequence ID" value="MEA9357732.1"/>
    <property type="molecule type" value="Genomic_DNA"/>
</dbReference>
<evidence type="ECO:0000313" key="2">
    <source>
        <dbReference type="Proteomes" id="UP001302274"/>
    </source>
</evidence>
<dbReference type="RefSeq" id="WP_323577873.1">
    <property type="nucleotide sequence ID" value="NZ_JAYGJQ010000002.1"/>
</dbReference>
<name>A0ABU5VXP4_9BACT</name>
<sequence length="109" mass="12616">MSEISKNPNDIAEIGRIQDNDLSEYNPLQEKIDDLEARIKLLGDICTEINPYEAIPDELKMKLMDFNILDLDDPFKVTNRLLMLLEDTIDELHILKPYDDTNSPVKEIL</sequence>
<protein>
    <submittedName>
        <fullName evidence="1">Uncharacterized protein</fullName>
    </submittedName>
</protein>
<keyword evidence="2" id="KW-1185">Reference proteome</keyword>
<accession>A0ABU5VXP4</accession>
<dbReference type="Proteomes" id="UP001302274">
    <property type="component" value="Unassembled WGS sequence"/>
</dbReference>
<reference evidence="1 2" key="1">
    <citation type="submission" date="2023-11" db="EMBL/GenBank/DDBJ databases">
        <title>A Novel Polar Bacteriovorax (B. antarcticus) Isolated from the Biocrust in Antarctica.</title>
        <authorList>
            <person name="Mun W."/>
            <person name="Choi S.Y."/>
            <person name="Mitchell R.J."/>
        </authorList>
    </citation>
    <scope>NUCLEOTIDE SEQUENCE [LARGE SCALE GENOMIC DNA]</scope>
    <source>
        <strain evidence="1 2">PP10</strain>
    </source>
</reference>